<gene>
    <name evidence="13" type="ORF">PSEUBRA_SCAF3g03855</name>
</gene>
<dbReference type="GO" id="GO:0008641">
    <property type="term" value="F:ubiquitin-like modifier activating enzyme activity"/>
    <property type="evidence" value="ECO:0007669"/>
    <property type="project" value="InterPro"/>
</dbReference>
<dbReference type="EC" id="2.6.1.19" evidence="3"/>
<dbReference type="Pfam" id="PF00899">
    <property type="entry name" value="ThiF"/>
    <property type="match status" value="1"/>
</dbReference>
<keyword evidence="14" id="KW-1185">Reference proteome</keyword>
<feature type="domain" description="THIF-type NAD/FAD binding fold" evidence="12">
    <location>
        <begin position="599"/>
        <end position="932"/>
    </location>
</feature>
<comment type="catalytic activity">
    <reaction evidence="10">
        <text>4-aminobutanoate + 2-oxoglutarate = succinate semialdehyde + L-glutamate</text>
        <dbReference type="Rhea" id="RHEA:23352"/>
        <dbReference type="ChEBI" id="CHEBI:16810"/>
        <dbReference type="ChEBI" id="CHEBI:29985"/>
        <dbReference type="ChEBI" id="CHEBI:57706"/>
        <dbReference type="ChEBI" id="CHEBI:59888"/>
        <dbReference type="EC" id="2.6.1.19"/>
    </reaction>
</comment>
<dbReference type="PROSITE" id="PS00600">
    <property type="entry name" value="AA_TRANSFER_CLASS_3"/>
    <property type="match status" value="1"/>
</dbReference>
<dbReference type="NCBIfam" id="TIGR00699">
    <property type="entry name" value="GABAtrns_euk"/>
    <property type="match status" value="1"/>
</dbReference>
<keyword evidence="6" id="KW-0808">Transferase</keyword>
<dbReference type="Proteomes" id="UP000019377">
    <property type="component" value="Unassembled WGS sequence"/>
</dbReference>
<keyword evidence="7" id="KW-0663">Pyridoxal phosphate</keyword>
<evidence type="ECO:0000256" key="8">
    <source>
        <dbReference type="ARBA" id="ARBA00030204"/>
    </source>
</evidence>
<evidence type="ECO:0000256" key="4">
    <source>
        <dbReference type="ARBA" id="ARBA00018543"/>
    </source>
</evidence>
<feature type="compositionally biased region" description="Polar residues" evidence="11">
    <location>
        <begin position="574"/>
        <end position="591"/>
    </location>
</feature>
<protein>
    <recommendedName>
        <fullName evidence="4">4-aminobutyrate aminotransferase</fullName>
        <ecNumber evidence="3">2.6.1.19</ecNumber>
    </recommendedName>
    <alternativeName>
        <fullName evidence="9">GABA aminotransferase</fullName>
    </alternativeName>
    <alternativeName>
        <fullName evidence="8">Gamma-amino-N-butyrate transaminase</fullName>
    </alternativeName>
</protein>
<dbReference type="InterPro" id="IPR015422">
    <property type="entry name" value="PyrdxlP-dep_Trfase_small"/>
</dbReference>
<evidence type="ECO:0000313" key="13">
    <source>
        <dbReference type="EMBL" id="EST06320.1"/>
    </source>
</evidence>
<comment type="cofactor">
    <cofactor evidence="1">
        <name>pyridoxal 5'-phosphate</name>
        <dbReference type="ChEBI" id="CHEBI:597326"/>
    </cofactor>
</comment>
<dbReference type="Gene3D" id="3.40.640.10">
    <property type="entry name" value="Type I PLP-dependent aspartate aminotransferase-like (Major domain)"/>
    <property type="match status" value="1"/>
</dbReference>
<dbReference type="EMBL" id="KI545873">
    <property type="protein sequence ID" value="EST06320.1"/>
    <property type="molecule type" value="Genomic_DNA"/>
</dbReference>
<dbReference type="PANTHER" id="PTHR43206:SF1">
    <property type="entry name" value="4-AMINOBUTYRATE AMINOTRANSFERASE, MITOCHONDRIAL"/>
    <property type="match status" value="1"/>
</dbReference>
<accession>V5EMF5</accession>
<dbReference type="GO" id="GO:0030170">
    <property type="term" value="F:pyridoxal phosphate binding"/>
    <property type="evidence" value="ECO:0007669"/>
    <property type="project" value="InterPro"/>
</dbReference>
<dbReference type="eggNOG" id="KOG2014">
    <property type="taxonomic scope" value="Eukaryota"/>
</dbReference>
<dbReference type="OrthoDB" id="10260828at2759"/>
<dbReference type="eggNOG" id="KOG1405">
    <property type="taxonomic scope" value="Eukaryota"/>
</dbReference>
<feature type="region of interest" description="Disordered" evidence="11">
    <location>
        <begin position="569"/>
        <end position="591"/>
    </location>
</feature>
<dbReference type="Gene3D" id="3.90.1150.10">
    <property type="entry name" value="Aspartate Aminotransferase, domain 1"/>
    <property type="match status" value="1"/>
</dbReference>
<name>V5EMF5_KALBG</name>
<evidence type="ECO:0000256" key="3">
    <source>
        <dbReference type="ARBA" id="ARBA00012912"/>
    </source>
</evidence>
<evidence type="ECO:0000313" key="14">
    <source>
        <dbReference type="Proteomes" id="UP000019377"/>
    </source>
</evidence>
<evidence type="ECO:0000256" key="6">
    <source>
        <dbReference type="ARBA" id="ARBA00022679"/>
    </source>
</evidence>
<dbReference type="GO" id="GO:0005739">
    <property type="term" value="C:mitochondrion"/>
    <property type="evidence" value="ECO:0007669"/>
    <property type="project" value="TreeGrafter"/>
</dbReference>
<dbReference type="CDD" id="cd00610">
    <property type="entry name" value="OAT_like"/>
    <property type="match status" value="1"/>
</dbReference>
<dbReference type="InterPro" id="IPR004631">
    <property type="entry name" value="4NH2But_aminotransferase_euk"/>
</dbReference>
<evidence type="ECO:0000256" key="7">
    <source>
        <dbReference type="ARBA" id="ARBA00022898"/>
    </source>
</evidence>
<dbReference type="InterPro" id="IPR049704">
    <property type="entry name" value="Aminotrans_3_PPA_site"/>
</dbReference>
<keyword evidence="5" id="KW-0032">Aminotransferase</keyword>
<evidence type="ECO:0000256" key="5">
    <source>
        <dbReference type="ARBA" id="ARBA00022576"/>
    </source>
</evidence>
<reference evidence="14" key="1">
    <citation type="journal article" date="2013" name="Genome Announc.">
        <title>Draft genome sequence of Pseudozyma brasiliensis sp. nov. strain GHG001, a high producer of endo-1,4-xylanase isolated from an insect pest of sugarcane.</title>
        <authorList>
            <person name="Oliveira J.V.D.C."/>
            <person name="dos Santos R.A.C."/>
            <person name="Borges T.A."/>
            <person name="Riano-Pachon D.M."/>
            <person name="Goldman G.H."/>
        </authorList>
    </citation>
    <scope>NUCLEOTIDE SEQUENCE [LARGE SCALE GENOMIC DNA]</scope>
    <source>
        <strain evidence="14">GHG001</strain>
    </source>
</reference>
<dbReference type="GO" id="GO:0009450">
    <property type="term" value="P:gamma-aminobutyric acid catabolic process"/>
    <property type="evidence" value="ECO:0007669"/>
    <property type="project" value="TreeGrafter"/>
</dbReference>
<evidence type="ECO:0000256" key="9">
    <source>
        <dbReference type="ARBA" id="ARBA00031787"/>
    </source>
</evidence>
<dbReference type="InterPro" id="IPR015424">
    <property type="entry name" value="PyrdxlP-dep_Trfase"/>
</dbReference>
<evidence type="ECO:0000256" key="11">
    <source>
        <dbReference type="SAM" id="MobiDB-lite"/>
    </source>
</evidence>
<dbReference type="STRING" id="1365824.V5EMF5"/>
<dbReference type="FunFam" id="3.40.640.10:FF:000073">
    <property type="entry name" value="Probable 4-aminobutyrate aminotransferase"/>
    <property type="match status" value="1"/>
</dbReference>
<dbReference type="InterPro" id="IPR005814">
    <property type="entry name" value="Aminotrans_3"/>
</dbReference>
<dbReference type="SUPFAM" id="SSF69572">
    <property type="entry name" value="Activating enzymes of the ubiquitin-like proteins"/>
    <property type="match status" value="1"/>
</dbReference>
<sequence length="951" mass="103147">MISSRATSTARACVRSAARTRALPQHQRRALATVSSSLFPGEPSAPHLVTQAIPGPKSKELSNNIGTFQENRAHGFVVDYGKSQGNWIADADGNVLLDVFAQIASIAIGYNNPDLLALAKTDEFITMTMNRAALGSFPPTNWQELVETGLGTVKPKGLNNIFTAMCGSCANENAFKASFMAYRARERGEQAQFTPEEMSSCMKNESPGSPDLTILSFTSAFHGRLFGSLSATRSKAIHKLDIPSFKWPVVAWPDVKYPLSQHARENAEAEKVALAAVEEAIVSAKKGTSSYGPVAALIVEPIQSEGGDNHAAPAFFQGLRDVTKKHGVFMIVDEVQTGVGATGAFWAHDKWNLTSPPDFVTFSKKMQAAGFYHNIDTRPSMAYRNYNTWMGDPTRTMQARQIIRTIQDRDLVQKTDEVGNYIYGKLSDMIENGAGRGKVEKLRGENAGTFLAFDGRTPEVRDKLIMEMRKLGVHMGGCGDKAVRLRPMLVFEQKHADLFLEKLETALAFSEVEDAPWAFRAAAHRPSSAPVKSSNDSLDASFLPFLFSLSHHSSSTTLANMSAATASSEASTSQLAPPSQPSQATSNGTSVTEDEAALYDRQIRLWGLAAQTRLRSAHILIVGWNGPATEIIKNAVLSGVGSITILDPSPIDARVDLLSNFFFRAEEAGSLKCSRGPLDRVRALNPNVRVTGIDDVADYTTLLAGGEASVAWLTERSVDVVVAGTPLPTPTQTGLMQTLVTLNTTTRSAGSKFFLSATYGLGGLYFADQIEHDYVLERPIPSSTEKVRVKRRQTFPTLTDSLGTTFAGLTERQKRRTRLPLDWFVFLSLTDLRDRLHPHGADTSITPDALKARTVALIREKGLSSTTIFAAYAKDEREVDRVFQRIIGEGGMGVTLAPVGSILGGVLSQDILNSIGGREEPVVNWLFLSMDGLGQANVARIGEVSAPVVVD</sequence>
<dbReference type="InterPro" id="IPR015421">
    <property type="entry name" value="PyrdxlP-dep_Trfase_major"/>
</dbReference>
<dbReference type="Pfam" id="PF00202">
    <property type="entry name" value="Aminotran_3"/>
    <property type="match status" value="1"/>
</dbReference>
<dbReference type="Gene3D" id="3.40.50.720">
    <property type="entry name" value="NAD(P)-binding Rossmann-like Domain"/>
    <property type="match status" value="1"/>
</dbReference>
<evidence type="ECO:0000256" key="2">
    <source>
        <dbReference type="ARBA" id="ARBA00008954"/>
    </source>
</evidence>
<dbReference type="InterPro" id="IPR035985">
    <property type="entry name" value="Ubiquitin-activating_enz"/>
</dbReference>
<evidence type="ECO:0000259" key="12">
    <source>
        <dbReference type="Pfam" id="PF00899"/>
    </source>
</evidence>
<proteinExistence type="inferred from homology"/>
<organism evidence="13 14">
    <name type="scientific">Kalmanozyma brasiliensis (strain GHG001)</name>
    <name type="common">Yeast</name>
    <name type="synonym">Pseudozyma brasiliensis</name>
    <dbReference type="NCBI Taxonomy" id="1365824"/>
    <lineage>
        <taxon>Eukaryota</taxon>
        <taxon>Fungi</taxon>
        <taxon>Dikarya</taxon>
        <taxon>Basidiomycota</taxon>
        <taxon>Ustilaginomycotina</taxon>
        <taxon>Ustilaginomycetes</taxon>
        <taxon>Ustilaginales</taxon>
        <taxon>Ustilaginaceae</taxon>
        <taxon>Kalmanozyma</taxon>
    </lineage>
</organism>
<evidence type="ECO:0000256" key="1">
    <source>
        <dbReference type="ARBA" id="ARBA00001933"/>
    </source>
</evidence>
<dbReference type="PANTHER" id="PTHR43206">
    <property type="entry name" value="AMINOTRANSFERASE"/>
    <property type="match status" value="1"/>
</dbReference>
<dbReference type="GO" id="GO:0034386">
    <property type="term" value="F:4-aminobutyrate:2-oxoglutarate transaminase activity"/>
    <property type="evidence" value="ECO:0007669"/>
    <property type="project" value="UniProtKB-EC"/>
</dbReference>
<dbReference type="HOGENOM" id="CLU_309746_0_0_1"/>
<dbReference type="GeneID" id="27420470"/>
<dbReference type="InterPro" id="IPR000594">
    <property type="entry name" value="ThiF_NAD_FAD-bd"/>
</dbReference>
<comment type="similarity">
    <text evidence="2">Belongs to the class-III pyridoxal-phosphate-dependent aminotransferase family.</text>
</comment>
<evidence type="ECO:0000256" key="10">
    <source>
        <dbReference type="ARBA" id="ARBA00048021"/>
    </source>
</evidence>
<dbReference type="AlphaFoldDB" id="V5EMF5"/>
<dbReference type="SUPFAM" id="SSF53383">
    <property type="entry name" value="PLP-dependent transferases"/>
    <property type="match status" value="1"/>
</dbReference>